<gene>
    <name evidence="2" type="ORF">CPELLU_LOCUS4853</name>
</gene>
<reference evidence="2" key="1">
    <citation type="submission" date="2021-06" db="EMBL/GenBank/DDBJ databases">
        <authorList>
            <person name="Kallberg Y."/>
            <person name="Tangrot J."/>
            <person name="Rosling A."/>
        </authorList>
    </citation>
    <scope>NUCLEOTIDE SEQUENCE</scope>
    <source>
        <strain evidence="2">FL966</strain>
    </source>
</reference>
<keyword evidence="3" id="KW-1185">Reference proteome</keyword>
<dbReference type="SMART" id="SM00225">
    <property type="entry name" value="BTB"/>
    <property type="match status" value="1"/>
</dbReference>
<dbReference type="InterPro" id="IPR036890">
    <property type="entry name" value="HATPase_C_sf"/>
</dbReference>
<protein>
    <submittedName>
        <fullName evidence="2">9550_t:CDS:1</fullName>
    </submittedName>
</protein>
<dbReference type="InterPro" id="IPR058210">
    <property type="entry name" value="SACS/Nov_dom"/>
</dbReference>
<evidence type="ECO:0000313" key="3">
    <source>
        <dbReference type="Proteomes" id="UP000789759"/>
    </source>
</evidence>
<dbReference type="CDD" id="cd18186">
    <property type="entry name" value="BTB_POZ_ZBTB_KLHL-like"/>
    <property type="match status" value="1"/>
</dbReference>
<dbReference type="Gene3D" id="3.30.565.10">
    <property type="entry name" value="Histidine kinase-like ATPase, C-terminal domain"/>
    <property type="match status" value="1"/>
</dbReference>
<accession>A0A9N9B346</accession>
<dbReference type="InterPro" id="IPR011333">
    <property type="entry name" value="SKP1/BTB/POZ_sf"/>
</dbReference>
<dbReference type="SUPFAM" id="SSF55874">
    <property type="entry name" value="ATPase domain of HSP90 chaperone/DNA topoisomerase II/histidine kinase"/>
    <property type="match status" value="2"/>
</dbReference>
<dbReference type="Pfam" id="PF00651">
    <property type="entry name" value="BTB"/>
    <property type="match status" value="1"/>
</dbReference>
<comment type="caution">
    <text evidence="2">The sequence shown here is derived from an EMBL/GenBank/DDBJ whole genome shotgun (WGS) entry which is preliminary data.</text>
</comment>
<sequence length="2531" mass="294564">EILQNSDDAKSTEQTFILDHNTYPTEKLCDPRLDRYQGPALLAINNSIFQPDDFKSLLSLANSEKRNKFDKIGVMGIGFNSIFHITDVCSIVSGSSYVLIDPHAHGYCNLSPGQRGFKADFVEHDLVNKYPDQFMPFSVALNGHTNPELLYQIDITNAKEISNKRKLLANNIISMITSPLTSGTFETTYRMNFCQSSNQGSIKSEWLIINYIADLNDEHYMKFKTYIRDCKFVPNVGLAVRIDDVSKNLGKLYCFLPLPGNKDDFSVSINGCFAVSAWNKYLFEKVIPIAWKKLLSQAAECISFKQIYTLWPIPKDGYSRRLDENSCLWANLLQNVVNQIDPNLYVFRGPSKYLSINNGYLTDNTFSKSTILSEIMTKLEFPIFANMPDSIVYTLEQNISKHKPILKYITPEIVCEYIRYNLHRLNILFRQEKLILLEYALMTKDISKLYGLPLLPVGNRTFATFGPQNHDKFFIVSKYEHTIINVDHLGIIVDTTIEEKLLSTLQNYAENNININVQILSEVDLTPTLTLLGSTFVDIEFEKYIVSNYESLKNYVIEINNVTAVLLSLKENHSFPLNITRTIFSDSQKEKLINYIGAHLRYESSFDQNIIDVIKYIPIFKEINNDNFISIDSLNTSGKRYYLLPKQDELSCGLIISPYAFLDAHTSDDIRFILEKVIQVKRLEQREYWKDHVISYLDSQTPYVMDQIIVKLFEKWNIIKPFLNDLSQIKFVKTCSDRKSPIEIFDPDNERIKILFFSNEPFFPKKDYPTHDYLFKLRELGMKRSMTGSDIVDRIENYKKFITKIHDYDDFVSIHEKSLLLLEYIDDHYEELKDDVSFKEKLQTLVWIPTFKPGPDNQRTFSKVSDCRDNLHQELVSYTIPIVDVMIKNKKFRQFLGWDKDPPTEIVIKQLLHLLNLMKVTRKESKHSLRKRINANYEHLNNIINQPDGETHLTLLKQNLSKKPWIMNDLEDYDLYFTKNIVFSLPKFIPYGHFLPLSWHNRKNYSSLFEKLGVRKTLETQDFIKILQCVDFKDPINRNNIMTIINVLSKSGDDLTGLLIPNMRCQMVDYKILFFDDMGPRVNNTMKNFSTLAHSEISKDLANRLQLKNLSESLLKNMMFDFGQNEEVTTRLKNILRDYDRKEMIFREFLQNADDAYATRFCVILDDSEYSTNSLLNEEMKCWQGPAIWIYNDEQFTDNDFNSLCNLGNSHKWSKQDKIGKFGVGFNSCYHFTDLPQVISKSSLIMFDSQRKYLNSSGARFDFNDYNENHVFNKFEDQFESFRKLKGCGFKLDYNVEFKGTLFRLPLRQNGIESSISDNVNSIDEIIELLNILKKDAMSELIFLRNVKFFEVFRKTNKETDPKLLWKVEVTKNNENRKLYGKESQIFKLDVQFSEQTKWFGIAEKKPEKKTWLISSGKNDFSLNKLGTWGGVAVSMPEKPESPLSLNETTQNGKFYSYLSLTIPSGLSVNLHASGWALSSDRRNIVFGSDSQACVKDDAKATQNKNILDKILPELHVKLFEEYLKIEESSRARLQKNSDFQGILRLWPIPANKNPEISKYGLSVIQLASKGGYKIFWSTLDGGTYVNFNDCVFLTKKTPPTEIHQAIISLLHDQGRPTVLIDDKHLEELESLNPQKADSPFIRSILKNNEFLSNIREEHLFIILRYILEDKKYDDLENIPLVPLFGNQFGKFDKNKAYYITSKEEYKLFHKAGPRCFIPTETLKTQKLLPFFNDEDFCNATNIKKFGEPTINGLLNQEIDIASERDWNPSGALIPNQQWLDEIWKRIIDSPLEPYSPFPLLEVYDLNNQRNPYLISLKNAESKPLIHHNSSTNSDIKRTLANLGIRFTKHQYDKKLSKYIYELNPSNVLSAIKKYQCVEKKLFIDKKDREVLCQYFCNDMSLNTRSGGYTYNLANEISRLPIWKTHTKDSDGNPICKSIADNDVYIVPTPTNSHNEFTFYTPKNKAVYYYDTENNGFMWTLLSGARAKLRDKLAFVRDIISSDMDEIPQDLQASYLKFLNEIFADADNIYGLKDYLKDLKFLPNKHFKLVCARDLYDQNHELFKVIYDEDRFLQNSIQDNSISLKVLEDIGLKRKVDEYTFIRCAEEIANKFEKNKDNKDNSSVLRNIKESAKKTVFYFYDHRDLKFTEEEWNELANIKFVPISKFKFGPNKFLNDLYSRYSRYGEGIENELECFKNLCHPKYVNLAWTQLAFFEDEPPEEILKKYEEFEIPLGVPNIPTIINHLKAIQSTVSKSNDWNDLGKIGSRLIFEELGQIYKKLEFICEEQKSNFPRGLKRLPIFLNGTNPFDSQSWVTATNLDLSLEEDFSPKRRAVAEHLTQYQNLLKLAGVNSSDIPVWSKPEPKEENSSQLSKSMIELLDDGNKTPFNNVLFNINDQEIYANSSILICAVPYFRKIFLEPSPTNFYNEIYEDIEPDSFRILLRWLYGESLSQAIQNSGKKYDDGYFQIYQDFLIASQKFDLKSIKELVEYKLAKYISDDLIDDNLEKIKELADEFGLEELLKYYTKRRFGS</sequence>
<evidence type="ECO:0000259" key="1">
    <source>
        <dbReference type="PROSITE" id="PS50097"/>
    </source>
</evidence>
<feature type="domain" description="BTB" evidence="1">
    <location>
        <begin position="2388"/>
        <end position="2454"/>
    </location>
</feature>
<dbReference type="Proteomes" id="UP000789759">
    <property type="component" value="Unassembled WGS sequence"/>
</dbReference>
<dbReference type="PANTHER" id="PTHR46919">
    <property type="entry name" value="ZINC FINGER, C3HC4 TYPE (RING FINGER) FAMILY PROTEIN"/>
    <property type="match status" value="1"/>
</dbReference>
<dbReference type="Gene3D" id="3.30.710.10">
    <property type="entry name" value="Potassium Channel Kv1.1, Chain A"/>
    <property type="match status" value="1"/>
</dbReference>
<organism evidence="2 3">
    <name type="scientific">Cetraspora pellucida</name>
    <dbReference type="NCBI Taxonomy" id="1433469"/>
    <lineage>
        <taxon>Eukaryota</taxon>
        <taxon>Fungi</taxon>
        <taxon>Fungi incertae sedis</taxon>
        <taxon>Mucoromycota</taxon>
        <taxon>Glomeromycotina</taxon>
        <taxon>Glomeromycetes</taxon>
        <taxon>Diversisporales</taxon>
        <taxon>Gigasporaceae</taxon>
        <taxon>Cetraspora</taxon>
    </lineage>
</organism>
<dbReference type="InterPro" id="IPR000210">
    <property type="entry name" value="BTB/POZ_dom"/>
</dbReference>
<evidence type="ECO:0000313" key="2">
    <source>
        <dbReference type="EMBL" id="CAG8553264.1"/>
    </source>
</evidence>
<proteinExistence type="predicted"/>
<feature type="non-terminal residue" evidence="2">
    <location>
        <position position="1"/>
    </location>
</feature>
<dbReference type="SUPFAM" id="SSF54695">
    <property type="entry name" value="POZ domain"/>
    <property type="match status" value="1"/>
</dbReference>
<dbReference type="PROSITE" id="PS50097">
    <property type="entry name" value="BTB"/>
    <property type="match status" value="1"/>
</dbReference>
<name>A0A9N9B346_9GLOM</name>
<dbReference type="Pfam" id="PF25794">
    <property type="entry name" value="SACS"/>
    <property type="match status" value="2"/>
</dbReference>
<dbReference type="OrthoDB" id="1262810at2759"/>
<dbReference type="PANTHER" id="PTHR46919:SF2">
    <property type="entry name" value="SACSIN"/>
    <property type="match status" value="1"/>
</dbReference>
<dbReference type="EMBL" id="CAJVQA010002630">
    <property type="protein sequence ID" value="CAG8553264.1"/>
    <property type="molecule type" value="Genomic_DNA"/>
</dbReference>
<dbReference type="NCBIfam" id="NF047352">
    <property type="entry name" value="P_loop_sacsin"/>
    <property type="match status" value="2"/>
</dbReference>